<dbReference type="PANTHER" id="PTHR47738">
    <property type="entry name" value="PTS SYSTEM FRUCTOSE-LIKE EIIA COMPONENT-RELATED"/>
    <property type="match status" value="1"/>
</dbReference>
<dbReference type="STRING" id="1112.A9D12_04560"/>
<evidence type="ECO:0000313" key="2">
    <source>
        <dbReference type="EMBL" id="ANK12339.1"/>
    </source>
</evidence>
<sequence>MDVNLALSPQAIAFARLDTKPKVLARMAQLLSTAYGIDESEVLENLEAREALGSTGFGRGVAIPHCRSTSIRRPSLALLRLEQPIDFAAADARPVSLVCGLVSPENAGATHLHALAAISRLTRDEATLQMLADSPDTEAVYALLTNQLLQNAA</sequence>
<evidence type="ECO:0000259" key="1">
    <source>
        <dbReference type="PROSITE" id="PS51094"/>
    </source>
</evidence>
<dbReference type="PANTHER" id="PTHR47738:SF1">
    <property type="entry name" value="NITROGEN REGULATORY PROTEIN"/>
    <property type="match status" value="1"/>
</dbReference>
<dbReference type="OrthoDB" id="95460at2"/>
<name>A0A192D3L3_9SPHN</name>
<evidence type="ECO:0000313" key="3">
    <source>
        <dbReference type="Proteomes" id="UP000078263"/>
    </source>
</evidence>
<reference evidence="2 3" key="1">
    <citation type="submission" date="2016-05" db="EMBL/GenBank/DDBJ databases">
        <title>Compelete Genome Sequence of Bacteriochlorophyll-Synthesizing Bacterium Porphyrobacter neustonensis DSM 9434.</title>
        <authorList>
            <person name="Shi X.-L."/>
            <person name="Wu Y.-H."/>
            <person name="Cheng H."/>
            <person name="Xu L."/>
            <person name="Zhang X.-Q."/>
            <person name="Wang C.-S."/>
            <person name="Xu X.-W."/>
        </authorList>
    </citation>
    <scope>NUCLEOTIDE SEQUENCE [LARGE SCALE GENOMIC DNA]</scope>
    <source>
        <strain evidence="2 3">DSM 9434</strain>
    </source>
</reference>
<dbReference type="GO" id="GO:0030295">
    <property type="term" value="F:protein kinase activator activity"/>
    <property type="evidence" value="ECO:0007669"/>
    <property type="project" value="TreeGrafter"/>
</dbReference>
<accession>A0A192D3L3</accession>
<dbReference type="InterPro" id="IPR002178">
    <property type="entry name" value="PTS_EIIA_type-2_dom"/>
</dbReference>
<dbReference type="Proteomes" id="UP000078263">
    <property type="component" value="Chromosome"/>
</dbReference>
<dbReference type="CDD" id="cd00211">
    <property type="entry name" value="PTS_IIA_fru"/>
    <property type="match status" value="1"/>
</dbReference>
<gene>
    <name evidence="2" type="ORF">A9D12_04560</name>
</gene>
<dbReference type="Pfam" id="PF00359">
    <property type="entry name" value="PTS_EIIA_2"/>
    <property type="match status" value="1"/>
</dbReference>
<proteinExistence type="predicted"/>
<protein>
    <submittedName>
        <fullName evidence="2">Transcriptional regulator</fullName>
    </submittedName>
</protein>
<dbReference type="RefSeq" id="WP_068350206.1">
    <property type="nucleotide sequence ID" value="NZ_CP016033.1"/>
</dbReference>
<dbReference type="Gene3D" id="3.40.930.10">
    <property type="entry name" value="Mannitol-specific EII, Chain A"/>
    <property type="match status" value="1"/>
</dbReference>
<dbReference type="EMBL" id="CP016033">
    <property type="protein sequence ID" value="ANK12339.1"/>
    <property type="molecule type" value="Genomic_DNA"/>
</dbReference>
<organism evidence="2 3">
    <name type="scientific">Erythrobacter neustonensis</name>
    <dbReference type="NCBI Taxonomy" id="1112"/>
    <lineage>
        <taxon>Bacteria</taxon>
        <taxon>Pseudomonadati</taxon>
        <taxon>Pseudomonadota</taxon>
        <taxon>Alphaproteobacteria</taxon>
        <taxon>Sphingomonadales</taxon>
        <taxon>Erythrobacteraceae</taxon>
        <taxon>Erythrobacter/Porphyrobacter group</taxon>
        <taxon>Erythrobacter</taxon>
    </lineage>
</organism>
<dbReference type="PROSITE" id="PS51094">
    <property type="entry name" value="PTS_EIIA_TYPE_2"/>
    <property type="match status" value="1"/>
</dbReference>
<dbReference type="InterPro" id="IPR016152">
    <property type="entry name" value="PTrfase/Anion_transptr"/>
</dbReference>
<feature type="domain" description="PTS EIIA type-2" evidence="1">
    <location>
        <begin position="4"/>
        <end position="147"/>
    </location>
</feature>
<dbReference type="KEGG" id="pns:A9D12_04560"/>
<keyword evidence="3" id="KW-1185">Reference proteome</keyword>
<dbReference type="InterPro" id="IPR051541">
    <property type="entry name" value="PTS_SugarTrans_NitroReg"/>
</dbReference>
<dbReference type="AlphaFoldDB" id="A0A192D3L3"/>
<dbReference type="SUPFAM" id="SSF55804">
    <property type="entry name" value="Phoshotransferase/anion transport protein"/>
    <property type="match status" value="1"/>
</dbReference>